<evidence type="ECO:0000256" key="1">
    <source>
        <dbReference type="SAM" id="MobiDB-lite"/>
    </source>
</evidence>
<evidence type="ECO:0000313" key="3">
    <source>
        <dbReference type="EMBL" id="NYG36180.1"/>
    </source>
</evidence>
<keyword evidence="2" id="KW-0812">Transmembrane</keyword>
<feature type="region of interest" description="Disordered" evidence="1">
    <location>
        <begin position="1"/>
        <end position="37"/>
    </location>
</feature>
<feature type="transmembrane region" description="Helical" evidence="2">
    <location>
        <begin position="179"/>
        <end position="197"/>
    </location>
</feature>
<reference evidence="3 4" key="1">
    <citation type="submission" date="2020-07" db="EMBL/GenBank/DDBJ databases">
        <title>Sequencing the genomes of 1000 actinobacteria strains.</title>
        <authorList>
            <person name="Klenk H.-P."/>
        </authorList>
    </citation>
    <scope>NUCLEOTIDE SEQUENCE [LARGE SCALE GENOMIC DNA]</scope>
    <source>
        <strain evidence="3 4">DSM 24723</strain>
    </source>
</reference>
<feature type="transmembrane region" description="Helical" evidence="2">
    <location>
        <begin position="100"/>
        <end position="118"/>
    </location>
</feature>
<dbReference type="Proteomes" id="UP000592181">
    <property type="component" value="Unassembled WGS sequence"/>
</dbReference>
<keyword evidence="2" id="KW-0472">Membrane</keyword>
<dbReference type="AlphaFoldDB" id="A0A852X4A4"/>
<name>A0A852X4A4_9MICO</name>
<feature type="transmembrane region" description="Helical" evidence="2">
    <location>
        <begin position="76"/>
        <end position="93"/>
    </location>
</feature>
<sequence>MDEHVDDPLEELAQAPVDEGAESKTGEGTEGEDGAAPSTAAVPRVLVVSLSGSIVGWSLGWDLGAFGIFIGYGRENLIAVASLVVLAVSLVHPSKVRIGWPTRIILTLPAVSMLVLALGPDALWRDAVAPEDISDVNLAWLLGLLLVTGIYFLSLPFLLYALGRLIGVGLFDLPRREQVVCVVLVASITVLGTVAGANHPRLVTCENFERAGDYQPPDCTR</sequence>
<accession>A0A852X4A4</accession>
<evidence type="ECO:0000313" key="4">
    <source>
        <dbReference type="Proteomes" id="UP000592181"/>
    </source>
</evidence>
<feature type="transmembrane region" description="Helical" evidence="2">
    <location>
        <begin position="138"/>
        <end position="159"/>
    </location>
</feature>
<organism evidence="3 4">
    <name type="scientific">Janibacter alkaliphilus</name>
    <dbReference type="NCBI Taxonomy" id="1069963"/>
    <lineage>
        <taxon>Bacteria</taxon>
        <taxon>Bacillati</taxon>
        <taxon>Actinomycetota</taxon>
        <taxon>Actinomycetes</taxon>
        <taxon>Micrococcales</taxon>
        <taxon>Intrasporangiaceae</taxon>
        <taxon>Janibacter</taxon>
    </lineage>
</organism>
<proteinExistence type="predicted"/>
<dbReference type="RefSeq" id="WP_179461734.1">
    <property type="nucleotide sequence ID" value="NZ_JACBZX010000001.1"/>
</dbReference>
<comment type="caution">
    <text evidence="3">The sequence shown here is derived from an EMBL/GenBank/DDBJ whole genome shotgun (WGS) entry which is preliminary data.</text>
</comment>
<protein>
    <submittedName>
        <fullName evidence="3">Uncharacterized protein</fullName>
    </submittedName>
</protein>
<gene>
    <name evidence="3" type="ORF">BJY28_000649</name>
</gene>
<keyword evidence="2" id="KW-1133">Transmembrane helix</keyword>
<dbReference type="EMBL" id="JACBZX010000001">
    <property type="protein sequence ID" value="NYG36180.1"/>
    <property type="molecule type" value="Genomic_DNA"/>
</dbReference>
<evidence type="ECO:0000256" key="2">
    <source>
        <dbReference type="SAM" id="Phobius"/>
    </source>
</evidence>
<keyword evidence="4" id="KW-1185">Reference proteome</keyword>